<comment type="caution">
    <text evidence="2">The sequence shown here is derived from an EMBL/GenBank/DDBJ whole genome shotgun (WGS) entry which is preliminary data.</text>
</comment>
<evidence type="ECO:0000313" key="2">
    <source>
        <dbReference type="EMBL" id="KAJ8978727.1"/>
    </source>
</evidence>
<dbReference type="EMBL" id="JAPWTJ010000407">
    <property type="protein sequence ID" value="KAJ8978727.1"/>
    <property type="molecule type" value="Genomic_DNA"/>
</dbReference>
<sequence length="92" mass="10872">MDLSEVFVLFVLTMSLGMGVPVEEGIQLNLLRQERMPSIEYKYVVRTILPVQNRWWRRGTHRLYADEGTPKRKLLSFSSYVLYVRTSIKHVQ</sequence>
<evidence type="ECO:0000256" key="1">
    <source>
        <dbReference type="SAM" id="SignalP"/>
    </source>
</evidence>
<evidence type="ECO:0000313" key="3">
    <source>
        <dbReference type="Proteomes" id="UP001162164"/>
    </source>
</evidence>
<reference evidence="2" key="1">
    <citation type="journal article" date="2023" name="Insect Mol. Biol.">
        <title>Genome sequencing provides insights into the evolution of gene families encoding plant cell wall-degrading enzymes in longhorned beetles.</title>
        <authorList>
            <person name="Shin N.R."/>
            <person name="Okamura Y."/>
            <person name="Kirsch R."/>
            <person name="Pauchet Y."/>
        </authorList>
    </citation>
    <scope>NUCLEOTIDE SEQUENCE</scope>
    <source>
        <strain evidence="2">MMC_N1</strain>
    </source>
</reference>
<proteinExistence type="predicted"/>
<protein>
    <submittedName>
        <fullName evidence="2">Uncharacterized protein</fullName>
    </submittedName>
</protein>
<keyword evidence="1" id="KW-0732">Signal</keyword>
<accession>A0ABQ9JMS8</accession>
<feature type="signal peptide" evidence="1">
    <location>
        <begin position="1"/>
        <end position="19"/>
    </location>
</feature>
<organism evidence="2 3">
    <name type="scientific">Molorchus minor</name>
    <dbReference type="NCBI Taxonomy" id="1323400"/>
    <lineage>
        <taxon>Eukaryota</taxon>
        <taxon>Metazoa</taxon>
        <taxon>Ecdysozoa</taxon>
        <taxon>Arthropoda</taxon>
        <taxon>Hexapoda</taxon>
        <taxon>Insecta</taxon>
        <taxon>Pterygota</taxon>
        <taxon>Neoptera</taxon>
        <taxon>Endopterygota</taxon>
        <taxon>Coleoptera</taxon>
        <taxon>Polyphaga</taxon>
        <taxon>Cucujiformia</taxon>
        <taxon>Chrysomeloidea</taxon>
        <taxon>Cerambycidae</taxon>
        <taxon>Lamiinae</taxon>
        <taxon>Monochamini</taxon>
        <taxon>Molorchus</taxon>
    </lineage>
</organism>
<keyword evidence="3" id="KW-1185">Reference proteome</keyword>
<name>A0ABQ9JMS8_9CUCU</name>
<feature type="chain" id="PRO_5045475573" evidence="1">
    <location>
        <begin position="20"/>
        <end position="92"/>
    </location>
</feature>
<gene>
    <name evidence="2" type="ORF">NQ317_003259</name>
</gene>
<dbReference type="Proteomes" id="UP001162164">
    <property type="component" value="Unassembled WGS sequence"/>
</dbReference>